<dbReference type="InParanoid" id="D6WZS3"/>
<dbReference type="Proteomes" id="UP000007266">
    <property type="component" value="Linkage group 9"/>
</dbReference>
<protein>
    <submittedName>
        <fullName evidence="1">Uncharacterized protein</fullName>
    </submittedName>
</protein>
<dbReference type="EMBL" id="KQ971372">
    <property type="protein sequence ID" value="EFA10467.1"/>
    <property type="molecule type" value="Genomic_DNA"/>
</dbReference>
<name>D6WZS3_TRICA</name>
<dbReference type="HOGENOM" id="CLU_2161611_0_0_1"/>
<sequence length="111" mass="12944">MIPSKAASCKQVIIYLKHLQNSTHHDITIKALSPNQKRNDEERPEERAFGQGIPREYHPKNEIIVRISWVKHLGLLVRYFFDERAGFVTRKLPGAPDAALPDQIWRRRCET</sequence>
<gene>
    <name evidence="1" type="primary">GLEAN_12713</name>
    <name evidence="1" type="ORF">TcasGA2_TC012713</name>
</gene>
<proteinExistence type="predicted"/>
<organism evidence="1 2">
    <name type="scientific">Tribolium castaneum</name>
    <name type="common">Red flour beetle</name>
    <dbReference type="NCBI Taxonomy" id="7070"/>
    <lineage>
        <taxon>Eukaryota</taxon>
        <taxon>Metazoa</taxon>
        <taxon>Ecdysozoa</taxon>
        <taxon>Arthropoda</taxon>
        <taxon>Hexapoda</taxon>
        <taxon>Insecta</taxon>
        <taxon>Pterygota</taxon>
        <taxon>Neoptera</taxon>
        <taxon>Endopterygota</taxon>
        <taxon>Coleoptera</taxon>
        <taxon>Polyphaga</taxon>
        <taxon>Cucujiformia</taxon>
        <taxon>Tenebrionidae</taxon>
        <taxon>Tenebrionidae incertae sedis</taxon>
        <taxon>Tribolium</taxon>
    </lineage>
</organism>
<accession>D6WZS3</accession>
<reference evidence="1 2" key="1">
    <citation type="journal article" date="2008" name="Nature">
        <title>The genome of the model beetle and pest Tribolium castaneum.</title>
        <authorList>
            <consortium name="Tribolium Genome Sequencing Consortium"/>
            <person name="Richards S."/>
            <person name="Gibbs R.A."/>
            <person name="Weinstock G.M."/>
            <person name="Brown S.J."/>
            <person name="Denell R."/>
            <person name="Beeman R.W."/>
            <person name="Gibbs R."/>
            <person name="Beeman R.W."/>
            <person name="Brown S.J."/>
            <person name="Bucher G."/>
            <person name="Friedrich M."/>
            <person name="Grimmelikhuijzen C.J."/>
            <person name="Klingler M."/>
            <person name="Lorenzen M."/>
            <person name="Richards S."/>
            <person name="Roth S."/>
            <person name="Schroder R."/>
            <person name="Tautz D."/>
            <person name="Zdobnov E.M."/>
            <person name="Muzny D."/>
            <person name="Gibbs R.A."/>
            <person name="Weinstock G.M."/>
            <person name="Attaway T."/>
            <person name="Bell S."/>
            <person name="Buhay C.J."/>
            <person name="Chandrabose M.N."/>
            <person name="Chavez D."/>
            <person name="Clerk-Blankenburg K.P."/>
            <person name="Cree A."/>
            <person name="Dao M."/>
            <person name="Davis C."/>
            <person name="Chacko J."/>
            <person name="Dinh H."/>
            <person name="Dugan-Rocha S."/>
            <person name="Fowler G."/>
            <person name="Garner T.T."/>
            <person name="Garnes J."/>
            <person name="Gnirke A."/>
            <person name="Hawes A."/>
            <person name="Hernandez J."/>
            <person name="Hines S."/>
            <person name="Holder M."/>
            <person name="Hume J."/>
            <person name="Jhangiani S.N."/>
            <person name="Joshi V."/>
            <person name="Khan Z.M."/>
            <person name="Jackson L."/>
            <person name="Kovar C."/>
            <person name="Kowis A."/>
            <person name="Lee S."/>
            <person name="Lewis L.R."/>
            <person name="Margolis J."/>
            <person name="Morgan M."/>
            <person name="Nazareth L.V."/>
            <person name="Nguyen N."/>
            <person name="Okwuonu G."/>
            <person name="Parker D."/>
            <person name="Richards S."/>
            <person name="Ruiz S.J."/>
            <person name="Santibanez J."/>
            <person name="Savard J."/>
            <person name="Scherer S.E."/>
            <person name="Schneider B."/>
            <person name="Sodergren E."/>
            <person name="Tautz D."/>
            <person name="Vattahil S."/>
            <person name="Villasana D."/>
            <person name="White C.S."/>
            <person name="Wright R."/>
            <person name="Park Y."/>
            <person name="Beeman R.W."/>
            <person name="Lord J."/>
            <person name="Oppert B."/>
            <person name="Lorenzen M."/>
            <person name="Brown S."/>
            <person name="Wang L."/>
            <person name="Savard J."/>
            <person name="Tautz D."/>
            <person name="Richards S."/>
            <person name="Weinstock G."/>
            <person name="Gibbs R.A."/>
            <person name="Liu Y."/>
            <person name="Worley K."/>
            <person name="Weinstock G."/>
            <person name="Elsik C.G."/>
            <person name="Reese J.T."/>
            <person name="Elhaik E."/>
            <person name="Landan G."/>
            <person name="Graur D."/>
            <person name="Arensburger P."/>
            <person name="Atkinson P."/>
            <person name="Beeman R.W."/>
            <person name="Beidler J."/>
            <person name="Brown S.J."/>
            <person name="Demuth J.P."/>
            <person name="Drury D.W."/>
            <person name="Du Y.Z."/>
            <person name="Fujiwara H."/>
            <person name="Lorenzen M."/>
            <person name="Maselli V."/>
            <person name="Osanai M."/>
            <person name="Park Y."/>
            <person name="Robertson H.M."/>
            <person name="Tu Z."/>
            <person name="Wang J.J."/>
            <person name="Wang S."/>
            <person name="Richards S."/>
            <person name="Song H."/>
            <person name="Zhang L."/>
            <person name="Sodergren E."/>
            <person name="Werner D."/>
            <person name="Stanke M."/>
            <person name="Morgenstern B."/>
            <person name="Solovyev V."/>
            <person name="Kosarev P."/>
            <person name="Brown G."/>
            <person name="Chen H.C."/>
            <person name="Ermolaeva O."/>
            <person name="Hlavina W."/>
            <person name="Kapustin Y."/>
            <person name="Kiryutin B."/>
            <person name="Kitts P."/>
            <person name="Maglott D."/>
            <person name="Pruitt K."/>
            <person name="Sapojnikov V."/>
            <person name="Souvorov A."/>
            <person name="Mackey A.J."/>
            <person name="Waterhouse R.M."/>
            <person name="Wyder S."/>
            <person name="Zdobnov E.M."/>
            <person name="Zdobnov E.M."/>
            <person name="Wyder S."/>
            <person name="Kriventseva E.V."/>
            <person name="Kadowaki T."/>
            <person name="Bork P."/>
            <person name="Aranda M."/>
            <person name="Bao R."/>
            <person name="Beermann A."/>
            <person name="Berns N."/>
            <person name="Bolognesi R."/>
            <person name="Bonneton F."/>
            <person name="Bopp D."/>
            <person name="Brown S.J."/>
            <person name="Bucher G."/>
            <person name="Butts T."/>
            <person name="Chaumot A."/>
            <person name="Denell R.E."/>
            <person name="Ferrier D.E."/>
            <person name="Friedrich M."/>
            <person name="Gordon C.M."/>
            <person name="Jindra M."/>
            <person name="Klingler M."/>
            <person name="Lan Q."/>
            <person name="Lattorff H.M."/>
            <person name="Laudet V."/>
            <person name="von Levetsow C."/>
            <person name="Liu Z."/>
            <person name="Lutz R."/>
            <person name="Lynch J.A."/>
            <person name="da Fonseca R.N."/>
            <person name="Posnien N."/>
            <person name="Reuter R."/>
            <person name="Roth S."/>
            <person name="Savard J."/>
            <person name="Schinko J.B."/>
            <person name="Schmitt C."/>
            <person name="Schoppmeier M."/>
            <person name="Schroder R."/>
            <person name="Shippy T.D."/>
            <person name="Simonnet F."/>
            <person name="Marques-Souza H."/>
            <person name="Tautz D."/>
            <person name="Tomoyasu Y."/>
            <person name="Trauner J."/>
            <person name="Van der Zee M."/>
            <person name="Vervoort M."/>
            <person name="Wittkopp N."/>
            <person name="Wimmer E.A."/>
            <person name="Yang X."/>
            <person name="Jones A.K."/>
            <person name="Sattelle D.B."/>
            <person name="Ebert P.R."/>
            <person name="Nelson D."/>
            <person name="Scott J.G."/>
            <person name="Beeman R.W."/>
            <person name="Muthukrishnan S."/>
            <person name="Kramer K.J."/>
            <person name="Arakane Y."/>
            <person name="Beeman R.W."/>
            <person name="Zhu Q."/>
            <person name="Hogenkamp D."/>
            <person name="Dixit R."/>
            <person name="Oppert B."/>
            <person name="Jiang H."/>
            <person name="Zou Z."/>
            <person name="Marshall J."/>
            <person name="Elpidina E."/>
            <person name="Vinokurov K."/>
            <person name="Oppert C."/>
            <person name="Zou Z."/>
            <person name="Evans J."/>
            <person name="Lu Z."/>
            <person name="Zhao P."/>
            <person name="Sumathipala N."/>
            <person name="Altincicek B."/>
            <person name="Vilcinskas A."/>
            <person name="Williams M."/>
            <person name="Hultmark D."/>
            <person name="Hetru C."/>
            <person name="Jiang H."/>
            <person name="Grimmelikhuijzen C.J."/>
            <person name="Hauser F."/>
            <person name="Cazzamali G."/>
            <person name="Williamson M."/>
            <person name="Park Y."/>
            <person name="Li B."/>
            <person name="Tanaka Y."/>
            <person name="Predel R."/>
            <person name="Neupert S."/>
            <person name="Schachtner J."/>
            <person name="Verleyen P."/>
            <person name="Raible F."/>
            <person name="Bork P."/>
            <person name="Friedrich M."/>
            <person name="Walden K.K."/>
            <person name="Robertson H.M."/>
            <person name="Angeli S."/>
            <person name="Foret S."/>
            <person name="Bucher G."/>
            <person name="Schuetz S."/>
            <person name="Maleszka R."/>
            <person name="Wimmer E.A."/>
            <person name="Beeman R.W."/>
            <person name="Lorenzen M."/>
            <person name="Tomoyasu Y."/>
            <person name="Miller S.C."/>
            <person name="Grossmann D."/>
            <person name="Bucher G."/>
        </authorList>
    </citation>
    <scope>NUCLEOTIDE SEQUENCE [LARGE SCALE GENOMIC DNA]</scope>
    <source>
        <strain evidence="1 2">Georgia GA2</strain>
    </source>
</reference>
<dbReference type="AlphaFoldDB" id="D6WZS3"/>
<evidence type="ECO:0000313" key="2">
    <source>
        <dbReference type="Proteomes" id="UP000007266"/>
    </source>
</evidence>
<reference evidence="1 2" key="2">
    <citation type="journal article" date="2010" name="Nucleic Acids Res.">
        <title>BeetleBase in 2010: revisions to provide comprehensive genomic information for Tribolium castaneum.</title>
        <authorList>
            <person name="Kim H.S."/>
            <person name="Murphy T."/>
            <person name="Xia J."/>
            <person name="Caragea D."/>
            <person name="Park Y."/>
            <person name="Beeman R.W."/>
            <person name="Lorenzen M.D."/>
            <person name="Butcher S."/>
            <person name="Manak J.R."/>
            <person name="Brown S.J."/>
        </authorList>
    </citation>
    <scope>GENOME REANNOTATION</scope>
    <source>
        <strain evidence="1 2">Georgia GA2</strain>
    </source>
</reference>
<evidence type="ECO:0000313" key="1">
    <source>
        <dbReference type="EMBL" id="EFA10467.1"/>
    </source>
</evidence>
<keyword evidence="2" id="KW-1185">Reference proteome</keyword>